<dbReference type="InterPro" id="IPR004860">
    <property type="entry name" value="LAGLIDADG_dom"/>
</dbReference>
<keyword evidence="2" id="KW-0378">Hydrolase</keyword>
<keyword evidence="2" id="KW-0934">Plastid</keyword>
<name>A0A1B0RYB2_9CHLO</name>
<evidence type="ECO:0000259" key="1">
    <source>
        <dbReference type="Pfam" id="PF03161"/>
    </source>
</evidence>
<accession>A0A1B0RYB2</accession>
<dbReference type="EMBL" id="JQ921010">
    <property type="protein sequence ID" value="ALA63891.1"/>
    <property type="molecule type" value="Genomic_DNA"/>
</dbReference>
<proteinExistence type="predicted"/>
<dbReference type="SUPFAM" id="SSF55608">
    <property type="entry name" value="Homing endonucleases"/>
    <property type="match status" value="1"/>
</dbReference>
<feature type="domain" description="Homing endonuclease LAGLIDADG" evidence="1">
    <location>
        <begin position="3"/>
        <end position="160"/>
    </location>
</feature>
<evidence type="ECO:0000313" key="2">
    <source>
        <dbReference type="EMBL" id="ALA63891.1"/>
    </source>
</evidence>
<dbReference type="AlphaFoldDB" id="A0A1B0RYB2"/>
<dbReference type="InterPro" id="IPR027434">
    <property type="entry name" value="Homing_endonucl"/>
</dbReference>
<keyword evidence="2" id="KW-0150">Chloroplast</keyword>
<dbReference type="GO" id="GO:0004519">
    <property type="term" value="F:endonuclease activity"/>
    <property type="evidence" value="ECO:0007669"/>
    <property type="project" value="UniProtKB-KW"/>
</dbReference>
<reference evidence="2" key="1">
    <citation type="submission" date="2012-04" db="EMBL/GenBank/DDBJ databases">
        <title>Newly identified LAGLIDADG homing endonucleases in the chloroplast LSU rDNA of green algae.</title>
        <authorList>
            <person name="Del Hoyo A."/>
            <person name="Alvarez R."/>
            <person name="Casano L.M."/>
            <person name="Barreno E."/>
            <person name="Del Campo E.M."/>
        </authorList>
    </citation>
    <scope>NUCLEOTIDE SEQUENCE</scope>
    <source>
        <strain evidence="2">SAG 2036</strain>
    </source>
</reference>
<protein>
    <submittedName>
        <fullName evidence="2">Putative LAGLIDADG homing endonuclease</fullName>
    </submittedName>
</protein>
<dbReference type="Pfam" id="PF03161">
    <property type="entry name" value="LAGLIDADG_2"/>
    <property type="match status" value="1"/>
</dbReference>
<organism evidence="2">
    <name type="scientific">Symbiochloris irregularis</name>
    <dbReference type="NCBI Taxonomy" id="706552"/>
    <lineage>
        <taxon>Eukaryota</taxon>
        <taxon>Viridiplantae</taxon>
        <taxon>Chlorophyta</taxon>
        <taxon>core chlorophytes</taxon>
        <taxon>Trebouxiophyceae</taxon>
        <taxon>Trebouxiales</taxon>
        <taxon>Trebouxiaceae</taxon>
        <taxon>Symbiochloris</taxon>
    </lineage>
</organism>
<dbReference type="Gene3D" id="3.10.28.10">
    <property type="entry name" value="Homing endonucleases"/>
    <property type="match status" value="2"/>
</dbReference>
<keyword evidence="2" id="KW-0540">Nuclease</keyword>
<sequence length="185" mass="21458">MYKDGRLQVEQSLAHQEYVVWLHNQLLNLTSGPIGQAERTHPKTEKKSYSCRFYTKKIFADLESIFYTQFYTQVGEKRKKVVPKNLEQLLNPIVLAIWFMDDGGKSQSTVKAAYINATSFSPEEQEQIKEAFLHVFQLNIKIHKAGGNNQYNFYIPAPSYSLFYDIVSPIMRNVPSMTYKLSIYP</sequence>
<keyword evidence="2" id="KW-0255">Endonuclease</keyword>
<geneLocation type="chloroplast" evidence="2"/>